<keyword evidence="5" id="KW-0449">Lipoprotein</keyword>
<dbReference type="SUPFAM" id="SSF53850">
    <property type="entry name" value="Periplasmic binding protein-like II"/>
    <property type="match status" value="1"/>
</dbReference>
<evidence type="ECO:0000256" key="1">
    <source>
        <dbReference type="ARBA" id="ARBA00022475"/>
    </source>
</evidence>
<evidence type="ECO:0000313" key="8">
    <source>
        <dbReference type="Proteomes" id="UP001148125"/>
    </source>
</evidence>
<dbReference type="PANTHER" id="PTHR43649:SF33">
    <property type="entry name" value="POLYGALACTURONAN_RHAMNOGALACTURONAN-BINDING PROTEIN YTCQ"/>
    <property type="match status" value="1"/>
</dbReference>
<reference evidence="7" key="1">
    <citation type="submission" date="2024-05" db="EMBL/GenBank/DDBJ databases">
        <title>Alkalihalobacillus sp. strain MEB203 novel alkaliphilic bacterium from Lonar Lake, India.</title>
        <authorList>
            <person name="Joshi A."/>
            <person name="Thite S."/>
            <person name="Mengade P."/>
        </authorList>
    </citation>
    <scope>NUCLEOTIDE SEQUENCE</scope>
    <source>
        <strain evidence="7">MEB 203</strain>
    </source>
</reference>
<name>A0ABT5VBB3_9BACI</name>
<keyword evidence="3" id="KW-0472">Membrane</keyword>
<dbReference type="EMBL" id="JAOTPO010000003">
    <property type="protein sequence ID" value="MDE5412733.1"/>
    <property type="molecule type" value="Genomic_DNA"/>
</dbReference>
<keyword evidence="1" id="KW-1003">Cell membrane</keyword>
<dbReference type="InterPro" id="IPR006059">
    <property type="entry name" value="SBP"/>
</dbReference>
<evidence type="ECO:0000313" key="7">
    <source>
        <dbReference type="EMBL" id="MDE5412733.1"/>
    </source>
</evidence>
<dbReference type="Gene3D" id="3.40.190.10">
    <property type="entry name" value="Periplasmic binding protein-like II"/>
    <property type="match status" value="2"/>
</dbReference>
<dbReference type="RefSeq" id="WP_275117374.1">
    <property type="nucleotide sequence ID" value="NZ_JAOTPO010000003.1"/>
</dbReference>
<evidence type="ECO:0000256" key="5">
    <source>
        <dbReference type="ARBA" id="ARBA00023288"/>
    </source>
</evidence>
<keyword evidence="2 6" id="KW-0732">Signal</keyword>
<keyword evidence="8" id="KW-1185">Reference proteome</keyword>
<keyword evidence="4" id="KW-0564">Palmitate</keyword>
<comment type="caution">
    <text evidence="7">The sequence shown here is derived from an EMBL/GenBank/DDBJ whole genome shotgun (WGS) entry which is preliminary data.</text>
</comment>
<proteinExistence type="predicted"/>
<organism evidence="7 8">
    <name type="scientific">Alkalihalobacterium chitinilyticum</name>
    <dbReference type="NCBI Taxonomy" id="2980103"/>
    <lineage>
        <taxon>Bacteria</taxon>
        <taxon>Bacillati</taxon>
        <taxon>Bacillota</taxon>
        <taxon>Bacilli</taxon>
        <taxon>Bacillales</taxon>
        <taxon>Bacillaceae</taxon>
        <taxon>Alkalihalobacterium</taxon>
    </lineage>
</organism>
<protein>
    <submittedName>
        <fullName evidence="7">Extracellular solute-binding protein</fullName>
    </submittedName>
</protein>
<feature type="chain" id="PRO_5045564638" evidence="6">
    <location>
        <begin position="26"/>
        <end position="406"/>
    </location>
</feature>
<evidence type="ECO:0000256" key="2">
    <source>
        <dbReference type="ARBA" id="ARBA00022729"/>
    </source>
</evidence>
<dbReference type="Pfam" id="PF01547">
    <property type="entry name" value="SBP_bac_1"/>
    <property type="match status" value="1"/>
</dbReference>
<dbReference type="Proteomes" id="UP001148125">
    <property type="component" value="Unassembled WGS sequence"/>
</dbReference>
<feature type="signal peptide" evidence="6">
    <location>
        <begin position="1"/>
        <end position="25"/>
    </location>
</feature>
<evidence type="ECO:0000256" key="4">
    <source>
        <dbReference type="ARBA" id="ARBA00023139"/>
    </source>
</evidence>
<evidence type="ECO:0000256" key="6">
    <source>
        <dbReference type="SAM" id="SignalP"/>
    </source>
</evidence>
<evidence type="ECO:0000256" key="3">
    <source>
        <dbReference type="ARBA" id="ARBA00023136"/>
    </source>
</evidence>
<dbReference type="PANTHER" id="PTHR43649">
    <property type="entry name" value="ARABINOSE-BINDING PROTEIN-RELATED"/>
    <property type="match status" value="1"/>
</dbReference>
<accession>A0ABT5VBB3</accession>
<gene>
    <name evidence="7" type="ORF">N7Z68_05000</name>
</gene>
<dbReference type="InterPro" id="IPR050490">
    <property type="entry name" value="Bact_solute-bd_prot1"/>
</dbReference>
<dbReference type="PROSITE" id="PS51257">
    <property type="entry name" value="PROKAR_LIPOPROTEIN"/>
    <property type="match status" value="1"/>
</dbReference>
<sequence length="406" mass="44603">MKKFKMLIATSVAAVTLAACGGGGADDGTVKLEFFQNKSEAVGTYDELIAKFTEEYPEIKIEQNHVPESETVLRSRLAQNDVPAIMGISGNATYGELAAAGVLHDFAGDEKISKVQPAYVDMLNALAGKDTPNGIPYAANANTVLYNKDTFEELGLDIPTTWDEFIAVAEEVEAAGKTPFYHTYGDAWTAMVPFNALAANLQGDDFLEKRNNNEITFQERYEDVAENMLTLLGFANNDIFGAGYDQGNAAFANGDVAMYIQGNWAVGSILDANPEANIGAFALPASNDVTMNRLVSGVDTVLTISENTKHKEEAQLFIDFLLRAENAQFYIDREKQFSAVEGVLQEDPTVVDLSRHFEEGSITSFPDHYYPTGMQVENLVQEFLIKKDVDAFLNTLDSEWDKVKDR</sequence>